<evidence type="ECO:0000313" key="14">
    <source>
        <dbReference type="Proteomes" id="UP000007303"/>
    </source>
</evidence>
<dbReference type="Gene3D" id="1.25.40.20">
    <property type="entry name" value="Ankyrin repeat-containing domain"/>
    <property type="match status" value="1"/>
</dbReference>
<dbReference type="GO" id="GO:0006915">
    <property type="term" value="P:apoptotic process"/>
    <property type="evidence" value="ECO:0007669"/>
    <property type="project" value="UniProtKB-KW"/>
</dbReference>
<dbReference type="InterPro" id="IPR036028">
    <property type="entry name" value="SH3-like_dom_sf"/>
</dbReference>
<dbReference type="InterPro" id="IPR000159">
    <property type="entry name" value="RA_dom"/>
</dbReference>
<dbReference type="Pfam" id="PF12796">
    <property type="entry name" value="Ank_2"/>
    <property type="match status" value="1"/>
</dbReference>
<dbReference type="FunFam" id="1.25.40.20:FF:000008">
    <property type="entry name" value="Apoptosis-stimulating of p53 protein 2 isoform 1"/>
    <property type="match status" value="1"/>
</dbReference>
<feature type="region of interest" description="Disordered" evidence="10">
    <location>
        <begin position="779"/>
        <end position="868"/>
    </location>
</feature>
<reference evidence="14" key="1">
    <citation type="journal article" date="2004" name="Nature">
        <title>Genome duplication in the teleost fish Tetraodon nigroviridis reveals the early vertebrate proto-karyotype.</title>
        <authorList>
            <person name="Jaillon O."/>
            <person name="Aury J.-M."/>
            <person name="Brunet F."/>
            <person name="Petit J.-L."/>
            <person name="Stange-Thomann N."/>
            <person name="Mauceli E."/>
            <person name="Bouneau L."/>
            <person name="Fischer C."/>
            <person name="Ozouf-Costaz C."/>
            <person name="Bernot A."/>
            <person name="Nicaud S."/>
            <person name="Jaffe D."/>
            <person name="Fisher S."/>
            <person name="Lutfalla G."/>
            <person name="Dossat C."/>
            <person name="Segurens B."/>
            <person name="Dasilva C."/>
            <person name="Salanoubat M."/>
            <person name="Levy M."/>
            <person name="Boudet N."/>
            <person name="Castellano S."/>
            <person name="Anthouard V."/>
            <person name="Jubin C."/>
            <person name="Castelli V."/>
            <person name="Katinka M."/>
            <person name="Vacherie B."/>
            <person name="Biemont C."/>
            <person name="Skalli Z."/>
            <person name="Cattolico L."/>
            <person name="Poulain J."/>
            <person name="De Berardinis V."/>
            <person name="Cruaud C."/>
            <person name="Duprat S."/>
            <person name="Brottier P."/>
            <person name="Coutanceau J.-P."/>
            <person name="Gouzy J."/>
            <person name="Parra G."/>
            <person name="Lardier G."/>
            <person name="Chapple C."/>
            <person name="McKernan K.J."/>
            <person name="McEwan P."/>
            <person name="Bosak S."/>
            <person name="Kellis M."/>
            <person name="Volff J.-N."/>
            <person name="Guigo R."/>
            <person name="Zody M.C."/>
            <person name="Mesirov J."/>
            <person name="Lindblad-Toh K."/>
            <person name="Birren B."/>
            <person name="Nusbaum C."/>
            <person name="Kahn D."/>
            <person name="Robinson-Rechavi M."/>
            <person name="Laudet V."/>
            <person name="Schachter V."/>
            <person name="Quetier F."/>
            <person name="Saurin W."/>
            <person name="Scarpelli C."/>
            <person name="Wincker P."/>
            <person name="Lander E.S."/>
            <person name="Weissenbach J."/>
            <person name="Roest Crollius H."/>
        </authorList>
    </citation>
    <scope>NUCLEOTIDE SEQUENCE [LARGE SCALE GENOMIC DNA]</scope>
</reference>
<dbReference type="PROSITE" id="PS50297">
    <property type="entry name" value="ANK_REP_REGION"/>
    <property type="match status" value="2"/>
</dbReference>
<feature type="compositionally biased region" description="Low complexity" evidence="10">
    <location>
        <begin position="802"/>
        <end position="817"/>
    </location>
</feature>
<dbReference type="STRING" id="99883.ENSTNIP00000005633"/>
<reference evidence="13" key="3">
    <citation type="submission" date="2025-09" db="UniProtKB">
        <authorList>
            <consortium name="Ensembl"/>
        </authorList>
    </citation>
    <scope>IDENTIFICATION</scope>
</reference>
<dbReference type="GO" id="GO:0007165">
    <property type="term" value="P:signal transduction"/>
    <property type="evidence" value="ECO:0007669"/>
    <property type="project" value="InterPro"/>
</dbReference>
<name>H3CBL1_TETNG</name>
<keyword evidence="6" id="KW-0539">Nucleus</keyword>
<dbReference type="InterPro" id="IPR001452">
    <property type="entry name" value="SH3_domain"/>
</dbReference>
<evidence type="ECO:0000256" key="5">
    <source>
        <dbReference type="ARBA" id="ARBA00023043"/>
    </source>
</evidence>
<keyword evidence="2 8" id="KW-0728">SH3 domain</keyword>
<dbReference type="PROSITE" id="PS50088">
    <property type="entry name" value="ANK_REPEAT"/>
    <property type="match status" value="2"/>
</dbReference>
<dbReference type="Pfam" id="PF00018">
    <property type="entry name" value="SH3_1"/>
    <property type="match status" value="1"/>
</dbReference>
<feature type="compositionally biased region" description="Polar residues" evidence="10">
    <location>
        <begin position="527"/>
        <end position="537"/>
    </location>
</feature>
<protein>
    <submittedName>
        <fullName evidence="13">Protein phosphatase 1, regulatory subunit 13Ba</fullName>
    </submittedName>
</protein>
<evidence type="ECO:0000256" key="6">
    <source>
        <dbReference type="ARBA" id="ARBA00023242"/>
    </source>
</evidence>
<evidence type="ECO:0000259" key="11">
    <source>
        <dbReference type="PROSITE" id="PS50002"/>
    </source>
</evidence>
<organism evidence="13 14">
    <name type="scientific">Tetraodon nigroviridis</name>
    <name type="common">Spotted green pufferfish</name>
    <name type="synonym">Chelonodon nigroviridis</name>
    <dbReference type="NCBI Taxonomy" id="99883"/>
    <lineage>
        <taxon>Eukaryota</taxon>
        <taxon>Metazoa</taxon>
        <taxon>Chordata</taxon>
        <taxon>Craniata</taxon>
        <taxon>Vertebrata</taxon>
        <taxon>Euteleostomi</taxon>
        <taxon>Actinopterygii</taxon>
        <taxon>Neopterygii</taxon>
        <taxon>Teleostei</taxon>
        <taxon>Neoteleostei</taxon>
        <taxon>Acanthomorphata</taxon>
        <taxon>Eupercaria</taxon>
        <taxon>Tetraodontiformes</taxon>
        <taxon>Tetradontoidea</taxon>
        <taxon>Tetraodontidae</taxon>
        <taxon>Tetraodon</taxon>
    </lineage>
</organism>
<evidence type="ECO:0000256" key="7">
    <source>
        <dbReference type="PROSITE-ProRule" id="PRU00023"/>
    </source>
</evidence>
<feature type="region of interest" description="Disordered" evidence="10">
    <location>
        <begin position="527"/>
        <end position="591"/>
    </location>
</feature>
<dbReference type="InterPro" id="IPR047163">
    <property type="entry name" value="ASPP1/2"/>
</dbReference>
<evidence type="ECO:0000256" key="10">
    <source>
        <dbReference type="SAM" id="MobiDB-lite"/>
    </source>
</evidence>
<dbReference type="SUPFAM" id="SSF54236">
    <property type="entry name" value="Ubiquitin-like"/>
    <property type="match status" value="1"/>
</dbReference>
<dbReference type="SMART" id="SM00326">
    <property type="entry name" value="SH3"/>
    <property type="match status" value="1"/>
</dbReference>
<proteinExistence type="predicted"/>
<keyword evidence="5 7" id="KW-0040">ANK repeat</keyword>
<dbReference type="Ensembl" id="ENSTNIT00000005781.1">
    <property type="protein sequence ID" value="ENSTNIP00000005633.1"/>
    <property type="gene ID" value="ENSTNIG00000003062.1"/>
</dbReference>
<dbReference type="CDD" id="cd11807">
    <property type="entry name" value="SH3_ASPP"/>
    <property type="match status" value="1"/>
</dbReference>
<dbReference type="GO" id="GO:0002039">
    <property type="term" value="F:p53 binding"/>
    <property type="evidence" value="ECO:0007669"/>
    <property type="project" value="InterPro"/>
</dbReference>
<feature type="coiled-coil region" evidence="9">
    <location>
        <begin position="296"/>
        <end position="323"/>
    </location>
</feature>
<dbReference type="GO" id="GO:0005634">
    <property type="term" value="C:nucleus"/>
    <property type="evidence" value="ECO:0007669"/>
    <property type="project" value="UniProtKB-SubCell"/>
</dbReference>
<evidence type="ECO:0000256" key="2">
    <source>
        <dbReference type="ARBA" id="ARBA00022443"/>
    </source>
</evidence>
<feature type="region of interest" description="Disordered" evidence="10">
    <location>
        <begin position="881"/>
        <end position="905"/>
    </location>
</feature>
<evidence type="ECO:0000313" key="13">
    <source>
        <dbReference type="Ensembl" id="ENSTNIP00000005633.1"/>
    </source>
</evidence>
<dbReference type="SUPFAM" id="SSF50044">
    <property type="entry name" value="SH3-domain"/>
    <property type="match status" value="1"/>
</dbReference>
<evidence type="ECO:0000259" key="12">
    <source>
        <dbReference type="PROSITE" id="PS50200"/>
    </source>
</evidence>
<feature type="compositionally biased region" description="Low complexity" evidence="10">
    <location>
        <begin position="844"/>
        <end position="856"/>
    </location>
</feature>
<accession>H3CBL1</accession>
<dbReference type="GO" id="GO:0042981">
    <property type="term" value="P:regulation of apoptotic process"/>
    <property type="evidence" value="ECO:0007669"/>
    <property type="project" value="InterPro"/>
</dbReference>
<dbReference type="InterPro" id="IPR036770">
    <property type="entry name" value="Ankyrin_rpt-contain_sf"/>
</dbReference>
<feature type="region of interest" description="Disordered" evidence="10">
    <location>
        <begin position="716"/>
        <end position="738"/>
    </location>
</feature>
<dbReference type="OMA" id="SKQWVIL"/>
<evidence type="ECO:0000256" key="4">
    <source>
        <dbReference type="ARBA" id="ARBA00022737"/>
    </source>
</evidence>
<dbReference type="CDD" id="cd16125">
    <property type="entry name" value="RA_ASPP1_2"/>
    <property type="match status" value="1"/>
</dbReference>
<evidence type="ECO:0000256" key="1">
    <source>
        <dbReference type="ARBA" id="ARBA00004123"/>
    </source>
</evidence>
<evidence type="ECO:0000256" key="8">
    <source>
        <dbReference type="PROSITE-ProRule" id="PRU00192"/>
    </source>
</evidence>
<dbReference type="InParanoid" id="H3CBL1"/>
<keyword evidence="4" id="KW-0677">Repeat</keyword>
<feature type="compositionally biased region" description="Polar residues" evidence="10">
    <location>
        <begin position="881"/>
        <end position="890"/>
    </location>
</feature>
<dbReference type="Pfam" id="PF21801">
    <property type="entry name" value="ASPP2-like_RA"/>
    <property type="match status" value="1"/>
</dbReference>
<dbReference type="InterPro" id="IPR002110">
    <property type="entry name" value="Ankyrin_rpt"/>
</dbReference>
<feature type="region of interest" description="Disordered" evidence="10">
    <location>
        <begin position="633"/>
        <end position="686"/>
    </location>
</feature>
<dbReference type="SMART" id="SM00248">
    <property type="entry name" value="ANK"/>
    <property type="match status" value="2"/>
</dbReference>
<dbReference type="SUPFAM" id="SSF48403">
    <property type="entry name" value="Ankyrin repeat"/>
    <property type="match status" value="1"/>
</dbReference>
<feature type="domain" description="SH3" evidence="11">
    <location>
        <begin position="1048"/>
        <end position="1110"/>
    </location>
</feature>
<dbReference type="PANTHER" id="PTHR24131:SF15">
    <property type="entry name" value="APOPTOSIS-STIMULATING PROTEIN OF P53-LIKE ISOFORM X1"/>
    <property type="match status" value="1"/>
</dbReference>
<dbReference type="AlphaFoldDB" id="H3CBL1"/>
<feature type="repeat" description="ANK" evidence="7">
    <location>
        <begin position="949"/>
        <end position="981"/>
    </location>
</feature>
<comment type="subcellular location">
    <subcellularLocation>
        <location evidence="1">Nucleus</location>
    </subcellularLocation>
</comment>
<sequence>VILTVYLSDTQQMLTEVPVTPATRVIDVVEYCKEAGEGECHLAEVWSGHERVLPPELLLLDLLQQWGPRRPEVSFYLRHCPAWTRGSLPIETCHFLNANGGAVKVEGEREREETKLNLPRVELTLSELQEMASRQQQQIEAQQQMLIAKEQRLRYLHQGGRSNQAQSQSEAEKLQRLKERVETQEARLKKIRAMRGQVDYSKLINGNLSAEIEHVSSLFQEKQAELQSAVLRVDQLTQQLEDLKRGRLQLHSVSGPAALELRKLYQELQARNRLNLEQSNKLAQNKELLNKRNAQVTVMDQRIEDLRERLHKKRAELSRMNGGGPSSPQTSGVSGRVAAVCPYIQVPAEGRKDAGYPLLADPPQKHTPLSHTRSLSVQPAVLAKVTLATVITAMPGLIDQGGFSIGSDVKQTRKNRLKVFQISFSSKGEAKRGNEAAIKHPCDLSDTDDTDNAPLADHFGAARRSFRRRNVFLNIQEVFLNVPLVMVPTPAPRTRQGGITAQPAPCLALPPVRWAGPAPVLQIPPSSLQRLQQRVSISSNSNQGPAPSSQPSASSPQAERTDPPPAVAVRPYIPDHPSRPQSPRKGPASMNSSSIYSMYLQQPQAKSYGSLSNRTTVKAGQSFSAVYGKPILPSSSASPSPVPFLQGGGGGGVKTCEQDASDGGKGGESGDGAILPPPNVDNIPRPLSPTKLTPVAHSQMRYQSDADLDVLRRRLSNAPRPLKKRSSITEPEGPQGPNIQKLLYQRFNTLAGSMEGCSANTFYQPECILGEADNVGNVDPGDKLAEGRSLNAGPLRSSPPSVVVETPKATTAKAEPAGDAPLQPSSSPAAERPEEQNSDNQRRSSPSHTSVGHGSPSPSPPTHPPLTKVSLRLPLNSVRSLSFKTSSSPPVLQVKRTNLKKPASERTGHGLRVKFNPLALLLDASLEGEFDLVQRIIYEVENPSMPNDEGITPLHNAVCAGHHHIVKFLLDFGVNVNAADSDGWTPLHCAASCNSVHLCKMLVESGAAVFATTISDVETAADKCEEMEEGYAQCSQFLYGVQEKLGVMNKGSVFALWDYAAQHPDELSFGEGDALAVLRRSDDAETEWWWARLDDREGYVPRNLLGLYPRIKPRQRSLA</sequence>
<feature type="coiled-coil region" evidence="9">
    <location>
        <begin position="219"/>
        <end position="246"/>
    </location>
</feature>
<feature type="compositionally biased region" description="Low complexity" evidence="10">
    <location>
        <begin position="538"/>
        <end position="558"/>
    </location>
</feature>
<feature type="domain" description="Ras-associating" evidence="12">
    <location>
        <begin position="42"/>
        <end position="82"/>
    </location>
</feature>
<feature type="repeat" description="ANK" evidence="7">
    <location>
        <begin position="982"/>
        <end position="1014"/>
    </location>
</feature>
<dbReference type="Proteomes" id="UP000007303">
    <property type="component" value="Unassembled WGS sequence"/>
</dbReference>
<evidence type="ECO:0000256" key="3">
    <source>
        <dbReference type="ARBA" id="ARBA00022703"/>
    </source>
</evidence>
<feature type="coiled-coil region" evidence="9">
    <location>
        <begin position="125"/>
        <end position="194"/>
    </location>
</feature>
<dbReference type="Gene3D" id="3.10.20.90">
    <property type="entry name" value="Phosphatidylinositol 3-kinase Catalytic Subunit, Chain A, domain 1"/>
    <property type="match status" value="1"/>
</dbReference>
<dbReference type="InterPro" id="IPR029071">
    <property type="entry name" value="Ubiquitin-like_domsf"/>
</dbReference>
<dbReference type="InterPro" id="IPR048942">
    <property type="entry name" value="ASPP2-like_RA"/>
</dbReference>
<dbReference type="HOGENOM" id="CLU_008234_0_0_1"/>
<reference evidence="13" key="2">
    <citation type="submission" date="2025-08" db="UniProtKB">
        <authorList>
            <consortium name="Ensembl"/>
        </authorList>
    </citation>
    <scope>IDENTIFICATION</scope>
</reference>
<dbReference type="PROSITE" id="PS50002">
    <property type="entry name" value="SH3"/>
    <property type="match status" value="1"/>
</dbReference>
<dbReference type="PROSITE" id="PS50200">
    <property type="entry name" value="RA"/>
    <property type="match status" value="1"/>
</dbReference>
<dbReference type="GeneTree" id="ENSGT00940000153463"/>
<keyword evidence="9" id="KW-0175">Coiled coil</keyword>
<evidence type="ECO:0000256" key="9">
    <source>
        <dbReference type="SAM" id="Coils"/>
    </source>
</evidence>
<keyword evidence="3" id="KW-0053">Apoptosis</keyword>
<dbReference type="PANTHER" id="PTHR24131">
    <property type="entry name" value="APOPTOSIS-STIMULATING OF P53 PROTEIN"/>
    <property type="match status" value="1"/>
</dbReference>
<keyword evidence="14" id="KW-1185">Reference proteome</keyword>